<dbReference type="EMBL" id="FJ817291">
    <property type="protein sequence ID" value="ACZ74692.1"/>
    <property type="molecule type" value="Genomic_DNA"/>
</dbReference>
<proteinExistence type="predicted"/>
<name>D2DWA2_PHAVU</name>
<organism evidence="1">
    <name type="scientific">Phaseolus vulgaris</name>
    <name type="common">Kidney bean</name>
    <name type="synonym">French bean</name>
    <dbReference type="NCBI Taxonomy" id="3885"/>
    <lineage>
        <taxon>Eukaryota</taxon>
        <taxon>Viridiplantae</taxon>
        <taxon>Streptophyta</taxon>
        <taxon>Embryophyta</taxon>
        <taxon>Tracheophyta</taxon>
        <taxon>Spermatophyta</taxon>
        <taxon>Magnoliopsida</taxon>
        <taxon>eudicotyledons</taxon>
        <taxon>Gunneridae</taxon>
        <taxon>Pentapetalae</taxon>
        <taxon>rosids</taxon>
        <taxon>fabids</taxon>
        <taxon>Fabales</taxon>
        <taxon>Fabaceae</taxon>
        <taxon>Papilionoideae</taxon>
        <taxon>50 kb inversion clade</taxon>
        <taxon>NPAAA clade</taxon>
        <taxon>indigoferoid/millettioid clade</taxon>
        <taxon>Phaseoleae</taxon>
        <taxon>Phaseolus</taxon>
    </lineage>
</organism>
<protein>
    <submittedName>
        <fullName evidence="1">Uncharacterized protein</fullName>
    </submittedName>
</protein>
<dbReference type="AlphaFoldDB" id="D2DWA2"/>
<sequence>MGPRELLKSSSPSFGRVGDWVMNWDFSRPPAYPSALGRRVNTGWWGYLRRHSDAQVSKAGGQLSVKFSKISASRHKSPKVSASWPLGTSLLRSQPLGLSAQVSQGLSLSAPRPSLLRSQPLGQVF</sequence>
<reference evidence="1" key="1">
    <citation type="journal article" date="2009" name="Plant Physiol.">
        <title>A nomadic subtelomeric disease resistance gene cluster in common bean.</title>
        <authorList>
            <person name="David P."/>
            <person name="Chen N.W.G."/>
            <person name="Pedrosa-Harand A."/>
            <person name="Thareau V."/>
            <person name="Sevignac M."/>
            <person name="Cannon S.B."/>
            <person name="Debouck D."/>
            <person name="Langin T."/>
            <person name="Geffroy V."/>
        </authorList>
    </citation>
    <scope>NUCLEOTIDE SEQUENCE</scope>
</reference>
<evidence type="ECO:0000313" key="1">
    <source>
        <dbReference type="EMBL" id="ACZ74692.1"/>
    </source>
</evidence>
<accession>D2DWA2</accession>